<evidence type="ECO:0000256" key="2">
    <source>
        <dbReference type="SAM" id="Phobius"/>
    </source>
</evidence>
<keyword evidence="2" id="KW-1133">Transmembrane helix</keyword>
<feature type="region of interest" description="Disordered" evidence="1">
    <location>
        <begin position="68"/>
        <end position="91"/>
    </location>
</feature>
<feature type="region of interest" description="Disordered" evidence="1">
    <location>
        <begin position="315"/>
        <end position="341"/>
    </location>
</feature>
<evidence type="ECO:0000256" key="1">
    <source>
        <dbReference type="SAM" id="MobiDB-lite"/>
    </source>
</evidence>
<keyword evidence="4" id="KW-1185">Reference proteome</keyword>
<evidence type="ECO:0000313" key="3">
    <source>
        <dbReference type="EMBL" id="SEG72933.1"/>
    </source>
</evidence>
<protein>
    <submittedName>
        <fullName evidence="3">Uncharacterized protein</fullName>
    </submittedName>
</protein>
<sequence length="418" mass="44874">MISLSDEQKLSETMRIAMADVRPPADLAAAGLARGHRMRRRARLLRAGGTVLGLSAIAVAGVSVLGDDSRRTETLTPQVTASSSPATPANPVPHKEVVRIFRGLLPAGGRLTVDPPWPGIGLASVVDGQFDDGKGPAAISLSIRRVSPSEPEAQCVPVQIHPYDDCKATRRSDGSVLVLNKGFTRPQFNTGEKLWYAELSRPGGILIHLGQYNSPEEKHEGGPTRPDPPLTLAQMTSIVTDPAWVRVAARLPAPGQPVGPDLYEEHPGEKLMATLRRLLPAGGRITHPQISDGYVSLIFGDAKGRTTIDVNVQTWRNKDPQSGPSGCRERTKDDPPDASCTKRTLSGGAVVYLQQRAADVVESGVTVRIADVMYPDGLRVVAMVANGTSLKSGPKTRDTPALTLEQLYRLVTDPSWRN</sequence>
<accession>A0A1H6CJI0</accession>
<feature type="compositionally biased region" description="Polar residues" evidence="1">
    <location>
        <begin position="315"/>
        <end position="324"/>
    </location>
</feature>
<keyword evidence="2" id="KW-0472">Membrane</keyword>
<dbReference type="AlphaFoldDB" id="A0A1H6CJI0"/>
<name>A0A1H6CJI0_9ACTN</name>
<feature type="compositionally biased region" description="Polar residues" evidence="1">
    <location>
        <begin position="74"/>
        <end position="87"/>
    </location>
</feature>
<keyword evidence="2" id="KW-0812">Transmembrane</keyword>
<dbReference type="EMBL" id="FNVO01000010">
    <property type="protein sequence ID" value="SEG72933.1"/>
    <property type="molecule type" value="Genomic_DNA"/>
</dbReference>
<proteinExistence type="predicted"/>
<dbReference type="Proteomes" id="UP000236723">
    <property type="component" value="Unassembled WGS sequence"/>
</dbReference>
<reference evidence="4" key="1">
    <citation type="submission" date="2016-10" db="EMBL/GenBank/DDBJ databases">
        <authorList>
            <person name="Varghese N."/>
            <person name="Submissions S."/>
        </authorList>
    </citation>
    <scope>NUCLEOTIDE SEQUENCE [LARGE SCALE GENOMIC DNA]</scope>
    <source>
        <strain evidence="4">DSM 43163</strain>
    </source>
</reference>
<feature type="transmembrane region" description="Helical" evidence="2">
    <location>
        <begin position="44"/>
        <end position="66"/>
    </location>
</feature>
<gene>
    <name evidence="3" type="ORF">SAMN04489712_11052</name>
</gene>
<evidence type="ECO:0000313" key="4">
    <source>
        <dbReference type="Proteomes" id="UP000236723"/>
    </source>
</evidence>
<organism evidence="3 4">
    <name type="scientific">Thermomonospora echinospora</name>
    <dbReference type="NCBI Taxonomy" id="1992"/>
    <lineage>
        <taxon>Bacteria</taxon>
        <taxon>Bacillati</taxon>
        <taxon>Actinomycetota</taxon>
        <taxon>Actinomycetes</taxon>
        <taxon>Streptosporangiales</taxon>
        <taxon>Thermomonosporaceae</taxon>
        <taxon>Thermomonospora</taxon>
    </lineage>
</organism>